<evidence type="ECO:0000313" key="1">
    <source>
        <dbReference type="EMBL" id="KAJ2806612.1"/>
    </source>
</evidence>
<protein>
    <submittedName>
        <fullName evidence="1">Uncharacterized protein</fullName>
    </submittedName>
</protein>
<name>A0ACC1LEQ4_9FUNG</name>
<keyword evidence="2" id="KW-1185">Reference proteome</keyword>
<dbReference type="EMBL" id="JANBUN010000126">
    <property type="protein sequence ID" value="KAJ2806612.1"/>
    <property type="molecule type" value="Genomic_DNA"/>
</dbReference>
<proteinExistence type="predicted"/>
<comment type="caution">
    <text evidence="1">The sequence shown here is derived from an EMBL/GenBank/DDBJ whole genome shotgun (WGS) entry which is preliminary data.</text>
</comment>
<sequence length="453" mass="48744">MAKIAAVDVYCVSNPLPGFMDVVSRLQAAAAGARKWGGVLRLEVAIHTNLATRAHDDEVAGDGHELRHVADVLAAAMPRVRHLSLGGMGGSAAAALLYGRVAGVYASQLQSIQCRCPISVAPGCRFTRLKDVHASYGLAGDWQLPQMNPAELTTLTLHGWTSTHWWASFGAGNGAGEIAFPELRELNVACCPQTVQDSVVEAAHVDGHPQILHFPRLQVLRIQSSVGIGALLECAKLPAHMDEIRIDAKPNVLRLLSGVTLPAARRVAVRVKGNQSCDSEMLTVVCGLLASARGSSAVELAIDNEYSYVSADSITCTTLTQLHLAGPVSVDTMFALIRKLPRLTDLALFQLEANEAGPALLQLPAPGDEWVAPLATKIRRCELMFEYLNPLSETAIRLVQYLMLRIPTLTDFTAMQVPRQTVVEFVGAFARQYPHLPAIKLALAVDWGGESFS</sequence>
<reference evidence="1" key="1">
    <citation type="submission" date="2022-07" db="EMBL/GenBank/DDBJ databases">
        <title>Phylogenomic reconstructions and comparative analyses of Kickxellomycotina fungi.</title>
        <authorList>
            <person name="Reynolds N.K."/>
            <person name="Stajich J.E."/>
            <person name="Barry K."/>
            <person name="Grigoriev I.V."/>
            <person name="Crous P."/>
            <person name="Smith M.E."/>
        </authorList>
    </citation>
    <scope>NUCLEOTIDE SEQUENCE</scope>
    <source>
        <strain evidence="1">BCRC 34780</strain>
    </source>
</reference>
<dbReference type="Proteomes" id="UP001140087">
    <property type="component" value="Unassembled WGS sequence"/>
</dbReference>
<accession>A0ACC1LEQ4</accession>
<gene>
    <name evidence="1" type="ORF">H4R21_000792</name>
</gene>
<organism evidence="1 2">
    <name type="scientific">Coemansia helicoidea</name>
    <dbReference type="NCBI Taxonomy" id="1286919"/>
    <lineage>
        <taxon>Eukaryota</taxon>
        <taxon>Fungi</taxon>
        <taxon>Fungi incertae sedis</taxon>
        <taxon>Zoopagomycota</taxon>
        <taxon>Kickxellomycotina</taxon>
        <taxon>Kickxellomycetes</taxon>
        <taxon>Kickxellales</taxon>
        <taxon>Kickxellaceae</taxon>
        <taxon>Coemansia</taxon>
    </lineage>
</organism>
<evidence type="ECO:0000313" key="2">
    <source>
        <dbReference type="Proteomes" id="UP001140087"/>
    </source>
</evidence>